<dbReference type="InterPro" id="IPR014284">
    <property type="entry name" value="RNA_pol_sigma-70_dom"/>
</dbReference>
<dbReference type="NCBIfam" id="TIGR02937">
    <property type="entry name" value="sigma70-ECF"/>
    <property type="match status" value="1"/>
</dbReference>
<name>A0AAP3DLB9_BRELA</name>
<dbReference type="PROSITE" id="PS01063">
    <property type="entry name" value="SIGMA70_ECF"/>
    <property type="match status" value="1"/>
</dbReference>
<keyword evidence="5 6" id="KW-0804">Transcription</keyword>
<proteinExistence type="inferred from homology"/>
<dbReference type="RefSeq" id="WP_258072834.1">
    <property type="nucleotide sequence ID" value="NZ_JANSGW010000060.1"/>
</dbReference>
<dbReference type="Gene3D" id="1.10.1740.10">
    <property type="match status" value="1"/>
</dbReference>
<evidence type="ECO:0000256" key="4">
    <source>
        <dbReference type="ARBA" id="ARBA00023125"/>
    </source>
</evidence>
<feature type="domain" description="RNA polymerase sigma-70 region 2" evidence="7">
    <location>
        <begin position="15"/>
        <end position="80"/>
    </location>
</feature>
<keyword evidence="2 6" id="KW-0805">Transcription regulation</keyword>
<organism evidence="9 10">
    <name type="scientific">Brevibacillus laterosporus</name>
    <name type="common">Bacillus laterosporus</name>
    <dbReference type="NCBI Taxonomy" id="1465"/>
    <lineage>
        <taxon>Bacteria</taxon>
        <taxon>Bacillati</taxon>
        <taxon>Bacillota</taxon>
        <taxon>Bacilli</taxon>
        <taxon>Bacillales</taxon>
        <taxon>Paenibacillaceae</taxon>
        <taxon>Brevibacillus</taxon>
    </lineage>
</organism>
<dbReference type="AlphaFoldDB" id="A0AAP3DLB9"/>
<evidence type="ECO:0000259" key="7">
    <source>
        <dbReference type="Pfam" id="PF04542"/>
    </source>
</evidence>
<dbReference type="SUPFAM" id="SSF88946">
    <property type="entry name" value="Sigma2 domain of RNA polymerase sigma factors"/>
    <property type="match status" value="1"/>
</dbReference>
<evidence type="ECO:0000256" key="5">
    <source>
        <dbReference type="ARBA" id="ARBA00023163"/>
    </source>
</evidence>
<evidence type="ECO:0000256" key="6">
    <source>
        <dbReference type="RuleBase" id="RU000716"/>
    </source>
</evidence>
<dbReference type="InterPro" id="IPR039425">
    <property type="entry name" value="RNA_pol_sigma-70-like"/>
</dbReference>
<dbReference type="Proteomes" id="UP001077662">
    <property type="component" value="Unassembled WGS sequence"/>
</dbReference>
<dbReference type="GO" id="GO:0006352">
    <property type="term" value="P:DNA-templated transcription initiation"/>
    <property type="evidence" value="ECO:0007669"/>
    <property type="project" value="InterPro"/>
</dbReference>
<evidence type="ECO:0000256" key="2">
    <source>
        <dbReference type="ARBA" id="ARBA00023015"/>
    </source>
</evidence>
<dbReference type="Pfam" id="PF04542">
    <property type="entry name" value="Sigma70_r2"/>
    <property type="match status" value="1"/>
</dbReference>
<dbReference type="InterPro" id="IPR013249">
    <property type="entry name" value="RNA_pol_sigma70_r4_t2"/>
</dbReference>
<dbReference type="EMBL" id="JAPTNE010000060">
    <property type="protein sequence ID" value="MCZ0810188.1"/>
    <property type="molecule type" value="Genomic_DNA"/>
</dbReference>
<evidence type="ECO:0000259" key="8">
    <source>
        <dbReference type="Pfam" id="PF08281"/>
    </source>
</evidence>
<evidence type="ECO:0000313" key="9">
    <source>
        <dbReference type="EMBL" id="MCZ0810188.1"/>
    </source>
</evidence>
<evidence type="ECO:0000256" key="1">
    <source>
        <dbReference type="ARBA" id="ARBA00010641"/>
    </source>
</evidence>
<keyword evidence="4 6" id="KW-0238">DNA-binding</keyword>
<dbReference type="GO" id="GO:0016987">
    <property type="term" value="F:sigma factor activity"/>
    <property type="evidence" value="ECO:0007669"/>
    <property type="project" value="UniProtKB-KW"/>
</dbReference>
<dbReference type="Pfam" id="PF08281">
    <property type="entry name" value="Sigma70_r4_2"/>
    <property type="match status" value="1"/>
</dbReference>
<dbReference type="InterPro" id="IPR036388">
    <property type="entry name" value="WH-like_DNA-bd_sf"/>
</dbReference>
<keyword evidence="3 6" id="KW-0731">Sigma factor</keyword>
<comment type="caution">
    <text evidence="9">The sequence shown here is derived from an EMBL/GenBank/DDBJ whole genome shotgun (WGS) entry which is preliminary data.</text>
</comment>
<dbReference type="InterPro" id="IPR000838">
    <property type="entry name" value="RNA_pol_sigma70_ECF_CS"/>
</dbReference>
<dbReference type="GO" id="GO:0003677">
    <property type="term" value="F:DNA binding"/>
    <property type="evidence" value="ECO:0007669"/>
    <property type="project" value="UniProtKB-KW"/>
</dbReference>
<feature type="domain" description="RNA polymerase sigma factor 70 region 4 type 2" evidence="8">
    <location>
        <begin position="112"/>
        <end position="164"/>
    </location>
</feature>
<sequence>MYGKENLEQRIRNTYRMYYRDVYQFLLFFTGDEHSVEDLTQEVFMKVLKALPQFDERASLKTWILHIAKNVAIDQHRRKRLSVVFGNNLLKLIPAAKDRQPEEAFQAKEEKEYIESAILKLKPKYRMIVILRGVKEYSVKETAEILGCSEAKVKVDFHRAIKMLQQKLQTYMRGGQDGERTK</sequence>
<dbReference type="CDD" id="cd06171">
    <property type="entry name" value="Sigma70_r4"/>
    <property type="match status" value="1"/>
</dbReference>
<reference evidence="9" key="1">
    <citation type="submission" date="2022-09" db="EMBL/GenBank/DDBJ databases">
        <title>Genome analysis and characterization of larvicidal activity of Brevibacillus strains.</title>
        <authorList>
            <person name="Patrusheva E.V."/>
            <person name="Izotova A.O."/>
            <person name="Toshchakov S.V."/>
            <person name="Sineoky S.P."/>
        </authorList>
    </citation>
    <scope>NUCLEOTIDE SEQUENCE</scope>
    <source>
        <strain evidence="9">VKPM_B-13247</strain>
    </source>
</reference>
<dbReference type="GO" id="GO:0006950">
    <property type="term" value="P:response to stress"/>
    <property type="evidence" value="ECO:0007669"/>
    <property type="project" value="UniProtKB-ARBA"/>
</dbReference>
<evidence type="ECO:0000313" key="10">
    <source>
        <dbReference type="Proteomes" id="UP001077662"/>
    </source>
</evidence>
<comment type="similarity">
    <text evidence="1 6">Belongs to the sigma-70 factor family. ECF subfamily.</text>
</comment>
<dbReference type="Gene3D" id="1.10.10.10">
    <property type="entry name" value="Winged helix-like DNA-binding domain superfamily/Winged helix DNA-binding domain"/>
    <property type="match status" value="1"/>
</dbReference>
<dbReference type="PANTHER" id="PTHR43133:SF60">
    <property type="entry name" value="RNA POLYMERASE SIGMA FACTOR SIGV"/>
    <property type="match status" value="1"/>
</dbReference>
<dbReference type="SUPFAM" id="SSF88659">
    <property type="entry name" value="Sigma3 and sigma4 domains of RNA polymerase sigma factors"/>
    <property type="match status" value="1"/>
</dbReference>
<gene>
    <name evidence="9" type="ORF">O0554_25435</name>
</gene>
<accession>A0AAP3DLB9</accession>
<dbReference type="PANTHER" id="PTHR43133">
    <property type="entry name" value="RNA POLYMERASE ECF-TYPE SIGMA FACTO"/>
    <property type="match status" value="1"/>
</dbReference>
<dbReference type="InterPro" id="IPR007627">
    <property type="entry name" value="RNA_pol_sigma70_r2"/>
</dbReference>
<dbReference type="InterPro" id="IPR013324">
    <property type="entry name" value="RNA_pol_sigma_r3/r4-like"/>
</dbReference>
<protein>
    <recommendedName>
        <fullName evidence="6">RNA polymerase sigma factor</fullName>
    </recommendedName>
</protein>
<dbReference type="InterPro" id="IPR013325">
    <property type="entry name" value="RNA_pol_sigma_r2"/>
</dbReference>
<evidence type="ECO:0000256" key="3">
    <source>
        <dbReference type="ARBA" id="ARBA00023082"/>
    </source>
</evidence>